<dbReference type="Proteomes" id="UP000824201">
    <property type="component" value="Unassembled WGS sequence"/>
</dbReference>
<protein>
    <submittedName>
        <fullName evidence="3">Uncharacterized protein</fullName>
    </submittedName>
</protein>
<evidence type="ECO:0000313" key="4">
    <source>
        <dbReference type="Proteomes" id="UP000824201"/>
    </source>
</evidence>
<sequence length="269" mass="30499">MKKERIIIVLVTILTTSIIGSIILIPMISRMNKTNIEVSQTEKETKKKDGYLPSFALNKKNKKETKEETIEEKKTIKKKETETERVEESVEIVEETPETIPEPLVPEPSIETSTEYIPPSTSPSVVETTPIPETEPVPPSSPSPSETKSQVFLGEDMDIVNSGIERNYQMSAIKEEIKTLMTNDIPEEVAQRVYDLAAEGQSLAIANIDTFSYLIGADTQGKFSYMDDEARTLNITCFKQDIEMYKSDYAEFQTYMDWASVFLERQQTN</sequence>
<name>A0A9D1EE63_9FIRM</name>
<dbReference type="AlphaFoldDB" id="A0A9D1EE63"/>
<evidence type="ECO:0000313" key="3">
    <source>
        <dbReference type="EMBL" id="HIR88639.1"/>
    </source>
</evidence>
<comment type="caution">
    <text evidence="3">The sequence shown here is derived from an EMBL/GenBank/DDBJ whole genome shotgun (WGS) entry which is preliminary data.</text>
</comment>
<organism evidence="3 4">
    <name type="scientific">Candidatus Fimimorpha faecalis</name>
    <dbReference type="NCBI Taxonomy" id="2840824"/>
    <lineage>
        <taxon>Bacteria</taxon>
        <taxon>Bacillati</taxon>
        <taxon>Bacillota</taxon>
        <taxon>Clostridia</taxon>
        <taxon>Eubacteriales</taxon>
        <taxon>Candidatus Fimimorpha</taxon>
    </lineage>
</organism>
<proteinExistence type="predicted"/>
<reference evidence="3" key="2">
    <citation type="journal article" date="2021" name="PeerJ">
        <title>Extensive microbial diversity within the chicken gut microbiome revealed by metagenomics and culture.</title>
        <authorList>
            <person name="Gilroy R."/>
            <person name="Ravi A."/>
            <person name="Getino M."/>
            <person name="Pursley I."/>
            <person name="Horton D.L."/>
            <person name="Alikhan N.F."/>
            <person name="Baker D."/>
            <person name="Gharbi K."/>
            <person name="Hall N."/>
            <person name="Watson M."/>
            <person name="Adriaenssens E.M."/>
            <person name="Foster-Nyarko E."/>
            <person name="Jarju S."/>
            <person name="Secka A."/>
            <person name="Antonio M."/>
            <person name="Oren A."/>
            <person name="Chaudhuri R.R."/>
            <person name="La Ragione R."/>
            <person name="Hildebrand F."/>
            <person name="Pallen M.J."/>
        </authorList>
    </citation>
    <scope>NUCLEOTIDE SEQUENCE</scope>
    <source>
        <strain evidence="3">ChiW13-3771</strain>
    </source>
</reference>
<dbReference type="EMBL" id="DVHN01000075">
    <property type="protein sequence ID" value="HIR88639.1"/>
    <property type="molecule type" value="Genomic_DNA"/>
</dbReference>
<feature type="transmembrane region" description="Helical" evidence="2">
    <location>
        <begin position="6"/>
        <end position="25"/>
    </location>
</feature>
<keyword evidence="2" id="KW-0812">Transmembrane</keyword>
<evidence type="ECO:0000256" key="2">
    <source>
        <dbReference type="SAM" id="Phobius"/>
    </source>
</evidence>
<evidence type="ECO:0000256" key="1">
    <source>
        <dbReference type="SAM" id="MobiDB-lite"/>
    </source>
</evidence>
<gene>
    <name evidence="3" type="ORF">IAC96_06780</name>
</gene>
<feature type="compositionally biased region" description="Low complexity" evidence="1">
    <location>
        <begin position="123"/>
        <end position="132"/>
    </location>
</feature>
<feature type="compositionally biased region" description="Pro residues" evidence="1">
    <location>
        <begin position="133"/>
        <end position="142"/>
    </location>
</feature>
<keyword evidence="2" id="KW-1133">Transmembrane helix</keyword>
<feature type="region of interest" description="Disordered" evidence="1">
    <location>
        <begin position="61"/>
        <end position="149"/>
    </location>
</feature>
<feature type="compositionally biased region" description="Basic and acidic residues" evidence="1">
    <location>
        <begin position="64"/>
        <end position="88"/>
    </location>
</feature>
<accession>A0A9D1EE63</accession>
<reference evidence="3" key="1">
    <citation type="submission" date="2020-10" db="EMBL/GenBank/DDBJ databases">
        <authorList>
            <person name="Gilroy R."/>
        </authorList>
    </citation>
    <scope>NUCLEOTIDE SEQUENCE</scope>
    <source>
        <strain evidence="3">ChiW13-3771</strain>
    </source>
</reference>
<keyword evidence="2" id="KW-0472">Membrane</keyword>